<feature type="compositionally biased region" description="Polar residues" evidence="1">
    <location>
        <begin position="163"/>
        <end position="177"/>
    </location>
</feature>
<evidence type="ECO:0000313" key="4">
    <source>
        <dbReference type="EMBL" id="KAG0284061.1"/>
    </source>
</evidence>
<feature type="signal peptide" evidence="3">
    <location>
        <begin position="1"/>
        <end position="16"/>
    </location>
</feature>
<evidence type="ECO:0000313" key="5">
    <source>
        <dbReference type="Proteomes" id="UP001194696"/>
    </source>
</evidence>
<gene>
    <name evidence="4" type="ORF">BGZ96_011558</name>
</gene>
<organism evidence="4 5">
    <name type="scientific">Linnemannia gamsii</name>
    <dbReference type="NCBI Taxonomy" id="64522"/>
    <lineage>
        <taxon>Eukaryota</taxon>
        <taxon>Fungi</taxon>
        <taxon>Fungi incertae sedis</taxon>
        <taxon>Mucoromycota</taxon>
        <taxon>Mortierellomycotina</taxon>
        <taxon>Mortierellomycetes</taxon>
        <taxon>Mortierellales</taxon>
        <taxon>Mortierellaceae</taxon>
        <taxon>Linnemannia</taxon>
    </lineage>
</organism>
<evidence type="ECO:0000256" key="1">
    <source>
        <dbReference type="SAM" id="MobiDB-lite"/>
    </source>
</evidence>
<comment type="caution">
    <text evidence="4">The sequence shown here is derived from an EMBL/GenBank/DDBJ whole genome shotgun (WGS) entry which is preliminary data.</text>
</comment>
<keyword evidence="3" id="KW-0732">Signal</keyword>
<accession>A0ABQ7JS65</accession>
<dbReference type="EMBL" id="JAAAIM010000819">
    <property type="protein sequence ID" value="KAG0284061.1"/>
    <property type="molecule type" value="Genomic_DNA"/>
</dbReference>
<sequence length="224" mass="24827">MLVLLIIFLDFCKNVAFLAKQVQNLSPTAITAFPDGTIRQSRKDPAYLAAQYAYTIWLVLMALKAIVGFRANLKFNLRWMGKYNALFGLDTVFEFAHTTLGVIFQDLNSMDDSEIIRHYTINFLIKWVMSEMPQLMNPEDPPMTFLRLMVPCAYSRVSSSENTRNSVANATATETTESGSGVRAGVGRAVDPRTLEEGTATTSSTLQTTTVTTATTTTAIIESR</sequence>
<protein>
    <submittedName>
        <fullName evidence="4">Uncharacterized protein</fullName>
    </submittedName>
</protein>
<keyword evidence="2" id="KW-0472">Membrane</keyword>
<feature type="compositionally biased region" description="Low complexity" evidence="1">
    <location>
        <begin position="178"/>
        <end position="189"/>
    </location>
</feature>
<dbReference type="Proteomes" id="UP001194696">
    <property type="component" value="Unassembled WGS sequence"/>
</dbReference>
<feature type="chain" id="PRO_5047126321" evidence="3">
    <location>
        <begin position="17"/>
        <end position="224"/>
    </location>
</feature>
<feature type="region of interest" description="Disordered" evidence="1">
    <location>
        <begin position="163"/>
        <end position="206"/>
    </location>
</feature>
<keyword evidence="2" id="KW-1133">Transmembrane helix</keyword>
<reference evidence="4 5" key="1">
    <citation type="journal article" date="2020" name="Fungal Divers.">
        <title>Resolving the Mortierellaceae phylogeny through synthesis of multi-gene phylogenetics and phylogenomics.</title>
        <authorList>
            <person name="Vandepol N."/>
            <person name="Liber J."/>
            <person name="Desiro A."/>
            <person name="Na H."/>
            <person name="Kennedy M."/>
            <person name="Barry K."/>
            <person name="Grigoriev I.V."/>
            <person name="Miller A.N."/>
            <person name="O'Donnell K."/>
            <person name="Stajich J.E."/>
            <person name="Bonito G."/>
        </authorList>
    </citation>
    <scope>NUCLEOTIDE SEQUENCE [LARGE SCALE GENOMIC DNA]</scope>
    <source>
        <strain evidence="4 5">AD045</strain>
    </source>
</reference>
<evidence type="ECO:0000256" key="2">
    <source>
        <dbReference type="SAM" id="Phobius"/>
    </source>
</evidence>
<keyword evidence="5" id="KW-1185">Reference proteome</keyword>
<feature type="transmembrane region" description="Helical" evidence="2">
    <location>
        <begin position="52"/>
        <end position="73"/>
    </location>
</feature>
<keyword evidence="2" id="KW-0812">Transmembrane</keyword>
<evidence type="ECO:0000256" key="3">
    <source>
        <dbReference type="SAM" id="SignalP"/>
    </source>
</evidence>
<name>A0ABQ7JS65_9FUNG</name>
<proteinExistence type="predicted"/>